<dbReference type="PRINTS" id="PR00332">
    <property type="entry name" value="HISTRIAD"/>
</dbReference>
<name>A0ABM8QES7_9BACT</name>
<organism evidence="3 4">
    <name type="scientific">Nitrospira defluvii</name>
    <dbReference type="NCBI Taxonomy" id="330214"/>
    <lineage>
        <taxon>Bacteria</taxon>
        <taxon>Pseudomonadati</taxon>
        <taxon>Nitrospirota</taxon>
        <taxon>Nitrospiria</taxon>
        <taxon>Nitrospirales</taxon>
        <taxon>Nitrospiraceae</taxon>
        <taxon>Nitrospira</taxon>
    </lineage>
</organism>
<dbReference type="PROSITE" id="PS51084">
    <property type="entry name" value="HIT_2"/>
    <property type="match status" value="1"/>
</dbReference>
<dbReference type="Proteomes" id="UP000675880">
    <property type="component" value="Unassembled WGS sequence"/>
</dbReference>
<protein>
    <submittedName>
        <fullName evidence="3">Uncharacterized HIT-like protein aq_141</fullName>
    </submittedName>
</protein>
<reference evidence="3 4" key="1">
    <citation type="submission" date="2021-02" db="EMBL/GenBank/DDBJ databases">
        <authorList>
            <person name="Han P."/>
        </authorList>
    </citation>
    <scope>NUCLEOTIDE SEQUENCE [LARGE SCALE GENOMIC DNA]</scope>
    <source>
        <strain evidence="3">Candidatus Nitrospira sp. ZN2</strain>
    </source>
</reference>
<dbReference type="PROSITE" id="PS00892">
    <property type="entry name" value="HIT_1"/>
    <property type="match status" value="1"/>
</dbReference>
<dbReference type="InterPro" id="IPR036265">
    <property type="entry name" value="HIT-like_sf"/>
</dbReference>
<dbReference type="InterPro" id="IPR011146">
    <property type="entry name" value="HIT-like"/>
</dbReference>
<dbReference type="EMBL" id="CAJNBJ010000001">
    <property type="protein sequence ID" value="CAE6693101.1"/>
    <property type="molecule type" value="Genomic_DNA"/>
</dbReference>
<dbReference type="CDD" id="cd01276">
    <property type="entry name" value="PKCI_related"/>
    <property type="match status" value="1"/>
</dbReference>
<feature type="domain" description="HIT" evidence="2">
    <location>
        <begin position="5"/>
        <end position="114"/>
    </location>
</feature>
<evidence type="ECO:0000313" key="3">
    <source>
        <dbReference type="EMBL" id="CAE6693101.1"/>
    </source>
</evidence>
<sequence>MDNCIFCRIVAGTIPAKIVHQDDQVLAFEDINAQAPVHILVIPKRHVAAVQDCADGDQALLGKLLLTCAEVARARKLNGSGYRIVTNTGADSGQTVFHLHLHVLGGRPMGWPPG</sequence>
<evidence type="ECO:0000313" key="4">
    <source>
        <dbReference type="Proteomes" id="UP000675880"/>
    </source>
</evidence>
<evidence type="ECO:0000259" key="2">
    <source>
        <dbReference type="PROSITE" id="PS51084"/>
    </source>
</evidence>
<comment type="caution">
    <text evidence="3">The sequence shown here is derived from an EMBL/GenBank/DDBJ whole genome shotgun (WGS) entry which is preliminary data.</text>
</comment>
<evidence type="ECO:0000256" key="1">
    <source>
        <dbReference type="PROSITE-ProRule" id="PRU00464"/>
    </source>
</evidence>
<dbReference type="Gene3D" id="3.30.428.10">
    <property type="entry name" value="HIT-like"/>
    <property type="match status" value="1"/>
</dbReference>
<keyword evidence="4" id="KW-1185">Reference proteome</keyword>
<gene>
    <name evidence="3" type="ORF">NSPZN2_10320</name>
</gene>
<dbReference type="PANTHER" id="PTHR23089">
    <property type="entry name" value="HISTIDINE TRIAD HIT PROTEIN"/>
    <property type="match status" value="1"/>
</dbReference>
<dbReference type="RefSeq" id="WP_213040221.1">
    <property type="nucleotide sequence ID" value="NZ_CAJNBJ010000001.1"/>
</dbReference>
<dbReference type="SUPFAM" id="SSF54197">
    <property type="entry name" value="HIT-like"/>
    <property type="match status" value="1"/>
</dbReference>
<dbReference type="Pfam" id="PF01230">
    <property type="entry name" value="HIT"/>
    <property type="match status" value="1"/>
</dbReference>
<feature type="short sequence motif" description="Histidine triad motif" evidence="1">
    <location>
        <begin position="98"/>
        <end position="102"/>
    </location>
</feature>
<dbReference type="InterPro" id="IPR001310">
    <property type="entry name" value="Histidine_triad_HIT"/>
</dbReference>
<proteinExistence type="predicted"/>
<dbReference type="InterPro" id="IPR019808">
    <property type="entry name" value="Histidine_triad_CS"/>
</dbReference>
<accession>A0ABM8QES7</accession>